<feature type="compositionally biased region" description="Acidic residues" evidence="12">
    <location>
        <begin position="624"/>
        <end position="656"/>
    </location>
</feature>
<evidence type="ECO:0000256" key="10">
    <source>
        <dbReference type="ARBA" id="ARBA00056231"/>
    </source>
</evidence>
<evidence type="ECO:0000256" key="2">
    <source>
        <dbReference type="ARBA" id="ARBA00022448"/>
    </source>
</evidence>
<evidence type="ECO:0000256" key="5">
    <source>
        <dbReference type="ARBA" id="ARBA00022927"/>
    </source>
</evidence>
<feature type="transmembrane region" description="Helical" evidence="13">
    <location>
        <begin position="12"/>
        <end position="32"/>
    </location>
</feature>
<dbReference type="Gene3D" id="2.60.40.150">
    <property type="entry name" value="C2 domain"/>
    <property type="match status" value="1"/>
</dbReference>
<keyword evidence="7 13" id="KW-0472">Membrane</keyword>
<dbReference type="PRINTS" id="PR00625">
    <property type="entry name" value="JDOMAIN"/>
</dbReference>
<evidence type="ECO:0000256" key="6">
    <source>
        <dbReference type="ARBA" id="ARBA00022989"/>
    </source>
</evidence>
<dbReference type="Pfam" id="PF00226">
    <property type="entry name" value="DnaJ"/>
    <property type="match status" value="1"/>
</dbReference>
<dbReference type="Gene3D" id="1.10.287.110">
    <property type="entry name" value="DnaJ domain"/>
    <property type="match status" value="1"/>
</dbReference>
<evidence type="ECO:0000256" key="7">
    <source>
        <dbReference type="ARBA" id="ARBA00023136"/>
    </source>
</evidence>
<dbReference type="Gramene" id="XM_028347948.1">
    <property type="protein sequence ID" value="XP_028203749.1"/>
    <property type="gene ID" value="LOC114387741"/>
</dbReference>
<dbReference type="FunFam" id="1.10.3380.10:FF:000007">
    <property type="entry name" value="DnaJ protein ERDJ2A"/>
    <property type="match status" value="1"/>
</dbReference>
<dbReference type="InterPro" id="IPR004179">
    <property type="entry name" value="Sec63-dom"/>
</dbReference>
<evidence type="ECO:0000256" key="1">
    <source>
        <dbReference type="ARBA" id="ARBA00004477"/>
    </source>
</evidence>
<evidence type="ECO:0000313" key="17">
    <source>
        <dbReference type="EMBL" id="RZB65190.1"/>
    </source>
</evidence>
<keyword evidence="18" id="KW-1185">Reference proteome</keyword>
<feature type="region of interest" description="Disordered" evidence="12">
    <location>
        <begin position="619"/>
        <end position="685"/>
    </location>
</feature>
<dbReference type="Gene3D" id="1.10.3380.10">
    <property type="entry name" value="Sec63 N-terminal domain-like domain"/>
    <property type="match status" value="1"/>
</dbReference>
<dbReference type="SMART" id="SM00271">
    <property type="entry name" value="DnaJ"/>
    <property type="match status" value="1"/>
</dbReference>
<dbReference type="InterPro" id="IPR035892">
    <property type="entry name" value="C2_domain_sf"/>
</dbReference>
<dbReference type="PANTHER" id="PTHR24075:SF0">
    <property type="entry name" value="TRANSLOCATION PROTEIN SEC63 HOMOLOG"/>
    <property type="match status" value="1"/>
</dbReference>
<keyword evidence="4" id="KW-0256">Endoplasmic reticulum</keyword>
<gene>
    <name evidence="15" type="ORF">D0Y65_041298</name>
</gene>
<feature type="compositionally biased region" description="Polar residues" evidence="12">
    <location>
        <begin position="660"/>
        <end position="670"/>
    </location>
</feature>
<evidence type="ECO:0000256" key="4">
    <source>
        <dbReference type="ARBA" id="ARBA00022824"/>
    </source>
</evidence>
<comment type="caution">
    <text evidence="15">The sequence shown here is derived from an EMBL/GenBank/DDBJ whole genome shotgun (WGS) entry which is preliminary data.</text>
</comment>
<dbReference type="SUPFAM" id="SSF46565">
    <property type="entry name" value="Chaperone J-domain"/>
    <property type="match status" value="1"/>
</dbReference>
<evidence type="ECO:0000313" key="15">
    <source>
        <dbReference type="EMBL" id="RZB65188.1"/>
    </source>
</evidence>
<dbReference type="SMART" id="SM00973">
    <property type="entry name" value="Sec63"/>
    <property type="match status" value="1"/>
</dbReference>
<dbReference type="FunFam" id="1.10.287.110:FF:000038">
    <property type="entry name" value="DnaJ protein ERDJ2A"/>
    <property type="match status" value="1"/>
</dbReference>
<keyword evidence="5" id="KW-0653">Protein transport</keyword>
<dbReference type="InterPro" id="IPR001623">
    <property type="entry name" value="DnaJ_domain"/>
</dbReference>
<dbReference type="InterPro" id="IPR014756">
    <property type="entry name" value="Ig_E-set"/>
</dbReference>
<dbReference type="AlphaFoldDB" id="A0A445GV73"/>
<keyword evidence="3 13" id="KW-0812">Transmembrane</keyword>
<keyword evidence="2" id="KW-0813">Transport</keyword>
<evidence type="ECO:0000256" key="9">
    <source>
        <dbReference type="ARBA" id="ARBA00023186"/>
    </source>
</evidence>
<comment type="function">
    <text evidence="10">Required for integral membrane and secreted preprotein translocation across the endoplasmic reticulum membrane.</text>
</comment>
<evidence type="ECO:0000313" key="16">
    <source>
        <dbReference type="EMBL" id="RZB65189.1"/>
    </source>
</evidence>
<dbReference type="Gramene" id="XM_028347949.1">
    <property type="protein sequence ID" value="XP_028203750.1"/>
    <property type="gene ID" value="LOC114387741"/>
</dbReference>
<evidence type="ECO:0000313" key="18">
    <source>
        <dbReference type="Proteomes" id="UP000289340"/>
    </source>
</evidence>
<evidence type="ECO:0000259" key="14">
    <source>
        <dbReference type="PROSITE" id="PS50076"/>
    </source>
</evidence>
<sequence length="685" mass="76644">MAASEENSALFPIFILTIMAIPIVPYTITKLCRAASKKSKSIHCHCSECSRSGKYHKSIFKRISNVSTCSNFTLLLLWVVMIVLVYYIKTMSREIEIFDPFNILGLEPGAAESEIKKKYRRLSIQYHPDKNPDPEAHKYFVEYIAKAYQALTDPIARENYEKYGHPDGRQGFQMGIALPQFLLNIDGASGGILLLWIVGVCILLPLVIAVVYLSRSSKYTGNYVMHQTLSTYYYLMKPSLAPSKVMDVFIKAAEYMEIPVRRTDDEPLQKLFMLVRSELNLDLKNIKQEQAKFWKQHPALVKTELLVQAQLTRELAALSPSLQSDFRRILETAPRLLEELIKMAVIPRNAQGHGWLRPAIGVVELSQCIVQAVPLSARKSTGGSPEGIAPFLQLPHISETIIIKKVARKVRTFQELHDMDSLERADLLIQTGGLSSTEVQDIETVLDMMPSLTLEVTCETEGEEGIQEGDIVTLHAWINVKRGNGLIGALPHAPYYPFHKEENYWFLLADSVSNNVWFSQKVSFMDEAAAVTAASKAIEESMEGSGANVKETSKAVAEAVEKVKGGSRLVLGKFQAPSEGNYSLTCYCLCDSWLGCDRRTNLKLKVLKRTRAGTRAAVLADEGPIMEDGVEEDEDNEDEEYDDDYESEYSEDEEDDQNTKNKQQAANGTVNKHGKAAESSGSEEE</sequence>
<dbReference type="GO" id="GO:0008320">
    <property type="term" value="F:protein transmembrane transporter activity"/>
    <property type="evidence" value="ECO:0007669"/>
    <property type="project" value="TreeGrafter"/>
</dbReference>
<dbReference type="Proteomes" id="UP000289340">
    <property type="component" value="Chromosome 15"/>
</dbReference>
<dbReference type="PROSITE" id="PS50076">
    <property type="entry name" value="DNAJ_2"/>
    <property type="match status" value="1"/>
</dbReference>
<evidence type="ECO:0000256" key="13">
    <source>
        <dbReference type="SAM" id="Phobius"/>
    </source>
</evidence>
<dbReference type="EMBL" id="QZWG01000015">
    <property type="protein sequence ID" value="RZB65189.1"/>
    <property type="molecule type" value="Genomic_DNA"/>
</dbReference>
<dbReference type="Pfam" id="PF02889">
    <property type="entry name" value="Sec63"/>
    <property type="match status" value="1"/>
</dbReference>
<dbReference type="PANTHER" id="PTHR24075">
    <property type="entry name" value="SEC63 DOMAIN-CONTAINING"/>
    <property type="match status" value="1"/>
</dbReference>
<dbReference type="SUPFAM" id="SSF158702">
    <property type="entry name" value="Sec63 N-terminal domain-like"/>
    <property type="match status" value="1"/>
</dbReference>
<organism evidence="15 18">
    <name type="scientific">Glycine soja</name>
    <name type="common">Wild soybean</name>
    <dbReference type="NCBI Taxonomy" id="3848"/>
    <lineage>
        <taxon>Eukaryota</taxon>
        <taxon>Viridiplantae</taxon>
        <taxon>Streptophyta</taxon>
        <taxon>Embryophyta</taxon>
        <taxon>Tracheophyta</taxon>
        <taxon>Spermatophyta</taxon>
        <taxon>Magnoliopsida</taxon>
        <taxon>eudicotyledons</taxon>
        <taxon>Gunneridae</taxon>
        <taxon>Pentapetalae</taxon>
        <taxon>rosids</taxon>
        <taxon>fabids</taxon>
        <taxon>Fabales</taxon>
        <taxon>Fabaceae</taxon>
        <taxon>Papilionoideae</taxon>
        <taxon>50 kb inversion clade</taxon>
        <taxon>NPAAA clade</taxon>
        <taxon>indigoferoid/millettioid clade</taxon>
        <taxon>Phaseoleae</taxon>
        <taxon>Glycine</taxon>
        <taxon>Glycine subgen. Soja</taxon>
    </lineage>
</organism>
<keyword evidence="8" id="KW-0325">Glycoprotein</keyword>
<dbReference type="EMBL" id="QZWG01000015">
    <property type="protein sequence ID" value="RZB65188.1"/>
    <property type="molecule type" value="Genomic_DNA"/>
</dbReference>
<reference evidence="15 18" key="1">
    <citation type="submission" date="2018-09" db="EMBL/GenBank/DDBJ databases">
        <title>A high-quality reference genome of wild soybean provides a powerful tool to mine soybean genomes.</title>
        <authorList>
            <person name="Xie M."/>
            <person name="Chung C.Y.L."/>
            <person name="Li M.-W."/>
            <person name="Wong F.-L."/>
            <person name="Chan T.-F."/>
            <person name="Lam H.-M."/>
        </authorList>
    </citation>
    <scope>NUCLEOTIDE SEQUENCE [LARGE SCALE GENOMIC DNA]</scope>
    <source>
        <strain evidence="18">cv. W05</strain>
        <tissue evidence="15">Hypocotyl of etiolated seedlings</tissue>
    </source>
</reference>
<dbReference type="GO" id="GO:0006620">
    <property type="term" value="P:post-translational protein targeting to endoplasmic reticulum membrane"/>
    <property type="evidence" value="ECO:0007669"/>
    <property type="project" value="TreeGrafter"/>
</dbReference>
<dbReference type="CDD" id="cd06257">
    <property type="entry name" value="DnaJ"/>
    <property type="match status" value="1"/>
</dbReference>
<evidence type="ECO:0000256" key="11">
    <source>
        <dbReference type="ARBA" id="ARBA00064009"/>
    </source>
</evidence>
<dbReference type="GO" id="GO:0003723">
    <property type="term" value="F:RNA binding"/>
    <property type="evidence" value="ECO:0007669"/>
    <property type="project" value="TreeGrafter"/>
</dbReference>
<dbReference type="Gene3D" id="1.10.150.20">
    <property type="entry name" value="5' to 3' exonuclease, C-terminal subdomain"/>
    <property type="match status" value="1"/>
</dbReference>
<evidence type="ECO:0000256" key="8">
    <source>
        <dbReference type="ARBA" id="ARBA00023180"/>
    </source>
</evidence>
<protein>
    <submittedName>
        <fullName evidence="15">DnaJ protein ERDJ2A isoform A</fullName>
    </submittedName>
    <submittedName>
        <fullName evidence="16">DnaJ protein ERDJ2A isoform B</fullName>
    </submittedName>
    <submittedName>
        <fullName evidence="17">DnaJ protein ERDJ2A isoform C</fullName>
    </submittedName>
</protein>
<accession>A0A445GV73</accession>
<evidence type="ECO:0000256" key="3">
    <source>
        <dbReference type="ARBA" id="ARBA00022692"/>
    </source>
</evidence>
<keyword evidence="9" id="KW-0143">Chaperone</keyword>
<dbReference type="SUPFAM" id="SSF81296">
    <property type="entry name" value="E set domains"/>
    <property type="match status" value="1"/>
</dbReference>
<keyword evidence="6 13" id="KW-1133">Transmembrane helix</keyword>
<feature type="transmembrane region" description="Helical" evidence="13">
    <location>
        <begin position="192"/>
        <end position="213"/>
    </location>
</feature>
<comment type="subunit">
    <text evidence="11">Interacts with OEP61/TPR7.</text>
</comment>
<proteinExistence type="predicted"/>
<feature type="transmembrane region" description="Helical" evidence="13">
    <location>
        <begin position="66"/>
        <end position="88"/>
    </location>
</feature>
<feature type="domain" description="J" evidence="14">
    <location>
        <begin position="99"/>
        <end position="164"/>
    </location>
</feature>
<name>A0A445GV73_GLYSO</name>
<dbReference type="GO" id="GO:0031207">
    <property type="term" value="C:Sec62/Sec63 complex"/>
    <property type="evidence" value="ECO:0007669"/>
    <property type="project" value="TreeGrafter"/>
</dbReference>
<dbReference type="GO" id="GO:0006614">
    <property type="term" value="P:SRP-dependent cotranslational protein targeting to membrane"/>
    <property type="evidence" value="ECO:0007669"/>
    <property type="project" value="TreeGrafter"/>
</dbReference>
<dbReference type="InterPro" id="IPR036869">
    <property type="entry name" value="J_dom_sf"/>
</dbReference>
<dbReference type="EMBL" id="QZWG01000015">
    <property type="protein sequence ID" value="RZB65190.1"/>
    <property type="molecule type" value="Genomic_DNA"/>
</dbReference>
<evidence type="ECO:0000256" key="12">
    <source>
        <dbReference type="SAM" id="MobiDB-lite"/>
    </source>
</evidence>
<comment type="subcellular location">
    <subcellularLocation>
        <location evidence="1">Endoplasmic reticulum membrane</location>
        <topology evidence="1">Multi-pass membrane protein</topology>
    </subcellularLocation>
</comment>